<sequence>SNLLGRRREIAELQDSVETLKEQLETLQGQLETFREKRNHFRQEAASIQEQLQQEFLRENTVGMNLNAMSERREEIKTGYQALKKESEQLEQQVQEIQENRQSIQLELEVSGTQEKALESQIQECQELLENKKKTEEQLSETLEQGHLEMANLTSKHGFAVENLKRIRDELESLEQQRESLESGMVQGLEEVENKEQEILQIQKEIQLEQVEMEKEETLLQEALLAKEEMNQKYKAFFAKRDELSGRMNLLDKECFRLNGQKEKLEESKESQINYMWEEYEVTYGQVQHLSQEEDRNPAELKKQISQTRSEIRQLGNVNVNAIDEYKEVLERQTFMQTQHDDLVKAEETLLDIIQELDTGMRRQFEEKFAEIRKEFDKAFKELFGGGKGTLELEEDVDILEAGIRI</sequence>
<proteinExistence type="predicted"/>
<feature type="non-terminal residue" evidence="2">
    <location>
        <position position="1"/>
    </location>
</feature>
<organism evidence="2">
    <name type="scientific">gut metagenome</name>
    <dbReference type="NCBI Taxonomy" id="749906"/>
    <lineage>
        <taxon>unclassified sequences</taxon>
        <taxon>metagenomes</taxon>
        <taxon>organismal metagenomes</taxon>
    </lineage>
</organism>
<accession>J9GLD4</accession>
<keyword evidence="1" id="KW-0175">Coiled coil</keyword>
<reference evidence="2" key="1">
    <citation type="journal article" date="2012" name="PLoS ONE">
        <title>Gene sets for utilization of primary and secondary nutrition supplies in the distal gut of endangered iberian lynx.</title>
        <authorList>
            <person name="Alcaide M."/>
            <person name="Messina E."/>
            <person name="Richter M."/>
            <person name="Bargiela R."/>
            <person name="Peplies J."/>
            <person name="Huws S.A."/>
            <person name="Newbold C.J."/>
            <person name="Golyshin P.N."/>
            <person name="Simon M.A."/>
            <person name="Lopez G."/>
            <person name="Yakimov M.M."/>
            <person name="Ferrer M."/>
        </authorList>
    </citation>
    <scope>NUCLEOTIDE SEQUENCE</scope>
</reference>
<evidence type="ECO:0000313" key="2">
    <source>
        <dbReference type="EMBL" id="EJX02988.1"/>
    </source>
</evidence>
<comment type="caution">
    <text evidence="2">The sequence shown here is derived from an EMBL/GenBank/DDBJ whole genome shotgun (WGS) entry which is preliminary data.</text>
</comment>
<name>J9GLD4_9ZZZZ</name>
<feature type="non-terminal residue" evidence="2">
    <location>
        <position position="406"/>
    </location>
</feature>
<dbReference type="Gene3D" id="3.40.50.300">
    <property type="entry name" value="P-loop containing nucleotide triphosphate hydrolases"/>
    <property type="match status" value="1"/>
</dbReference>
<feature type="coiled-coil region" evidence="1">
    <location>
        <begin position="3"/>
        <end position="268"/>
    </location>
</feature>
<dbReference type="SUPFAM" id="SSF52540">
    <property type="entry name" value="P-loop containing nucleoside triphosphate hydrolases"/>
    <property type="match status" value="1"/>
</dbReference>
<protein>
    <submittedName>
        <fullName evidence="2">Condensin subunit Smc</fullName>
    </submittedName>
</protein>
<evidence type="ECO:0000256" key="1">
    <source>
        <dbReference type="SAM" id="Coils"/>
    </source>
</evidence>
<dbReference type="Gene3D" id="1.10.287.1490">
    <property type="match status" value="1"/>
</dbReference>
<dbReference type="AlphaFoldDB" id="J9GLD4"/>
<dbReference type="EMBL" id="AMCI01002335">
    <property type="protein sequence ID" value="EJX02988.1"/>
    <property type="molecule type" value="Genomic_DNA"/>
</dbReference>
<gene>
    <name evidence="2" type="ORF">EVA_08906</name>
</gene>
<dbReference type="PANTHER" id="PTHR43977">
    <property type="entry name" value="STRUCTURAL MAINTENANCE OF CHROMOSOMES PROTEIN 3"/>
    <property type="match status" value="1"/>
</dbReference>
<dbReference type="InterPro" id="IPR027417">
    <property type="entry name" value="P-loop_NTPase"/>
</dbReference>